<organism evidence="1 2">
    <name type="scientific">Trichonephila clavata</name>
    <name type="common">Joro spider</name>
    <name type="synonym">Nephila clavata</name>
    <dbReference type="NCBI Taxonomy" id="2740835"/>
    <lineage>
        <taxon>Eukaryota</taxon>
        <taxon>Metazoa</taxon>
        <taxon>Ecdysozoa</taxon>
        <taxon>Arthropoda</taxon>
        <taxon>Chelicerata</taxon>
        <taxon>Arachnida</taxon>
        <taxon>Araneae</taxon>
        <taxon>Araneomorphae</taxon>
        <taxon>Entelegynae</taxon>
        <taxon>Araneoidea</taxon>
        <taxon>Nephilidae</taxon>
        <taxon>Trichonephila</taxon>
    </lineage>
</organism>
<proteinExistence type="predicted"/>
<sequence>MREPREPVVNNKPKIFNRVDYFKSNIIDFKDRFPAKHSTTTGCTPECNRVLLDINQGATLKVRTITEIMYLPLYTAIISVYLRLDIASRELVTMTTETDLEEIIPRK</sequence>
<gene>
    <name evidence="1" type="ORF">TNCT_133321</name>
</gene>
<reference evidence="1" key="1">
    <citation type="submission" date="2020-07" db="EMBL/GenBank/DDBJ databases">
        <title>Multicomponent nature underlies the extraordinary mechanical properties of spider dragline silk.</title>
        <authorList>
            <person name="Kono N."/>
            <person name="Nakamura H."/>
            <person name="Mori M."/>
            <person name="Yoshida Y."/>
            <person name="Ohtoshi R."/>
            <person name="Malay A.D."/>
            <person name="Moran D.A.P."/>
            <person name="Tomita M."/>
            <person name="Numata K."/>
            <person name="Arakawa K."/>
        </authorList>
    </citation>
    <scope>NUCLEOTIDE SEQUENCE</scope>
</reference>
<accession>A0A8X6L9D1</accession>
<name>A0A8X6L9D1_TRICU</name>
<dbReference type="Proteomes" id="UP000887116">
    <property type="component" value="Unassembled WGS sequence"/>
</dbReference>
<comment type="caution">
    <text evidence="1">The sequence shown here is derived from an EMBL/GenBank/DDBJ whole genome shotgun (WGS) entry which is preliminary data.</text>
</comment>
<evidence type="ECO:0000313" key="1">
    <source>
        <dbReference type="EMBL" id="GFR02501.1"/>
    </source>
</evidence>
<evidence type="ECO:0000313" key="2">
    <source>
        <dbReference type="Proteomes" id="UP000887116"/>
    </source>
</evidence>
<protein>
    <submittedName>
        <fullName evidence="1">Uncharacterized protein</fullName>
    </submittedName>
</protein>
<dbReference type="AlphaFoldDB" id="A0A8X6L9D1"/>
<keyword evidence="2" id="KW-1185">Reference proteome</keyword>
<dbReference type="EMBL" id="BMAO01025422">
    <property type="protein sequence ID" value="GFR02501.1"/>
    <property type="molecule type" value="Genomic_DNA"/>
</dbReference>